<gene>
    <name evidence="6" type="ORF">AbraCBS73388_003827</name>
</gene>
<dbReference type="InterPro" id="IPR042104">
    <property type="entry name" value="PKS_dehydratase_sf"/>
</dbReference>
<dbReference type="InterPro" id="IPR013217">
    <property type="entry name" value="Methyltransf_12"/>
</dbReference>
<accession>A0A9W6DTI3</accession>
<keyword evidence="1" id="KW-0808">Transferase</keyword>
<dbReference type="InterPro" id="IPR049900">
    <property type="entry name" value="PKS_mFAS_DH"/>
</dbReference>
<feature type="region of interest" description="C-terminal hotdog fold" evidence="4">
    <location>
        <begin position="91"/>
        <end position="236"/>
    </location>
</feature>
<dbReference type="AlphaFoldDB" id="A0A9W6DTI3"/>
<evidence type="ECO:0000256" key="1">
    <source>
        <dbReference type="ARBA" id="ARBA00022679"/>
    </source>
</evidence>
<feature type="domain" description="PKS/mFAS DH" evidence="5">
    <location>
        <begin position="1"/>
        <end position="236"/>
    </location>
</feature>
<feature type="non-terminal residue" evidence="6">
    <location>
        <position position="526"/>
    </location>
</feature>
<evidence type="ECO:0000256" key="4">
    <source>
        <dbReference type="PROSITE-ProRule" id="PRU01363"/>
    </source>
</evidence>
<name>A0A9W6DTI3_9EURO</name>
<dbReference type="SUPFAM" id="SSF53335">
    <property type="entry name" value="S-adenosyl-L-methionine-dependent methyltransferases"/>
    <property type="match status" value="1"/>
</dbReference>
<dbReference type="CDD" id="cd02440">
    <property type="entry name" value="AdoMet_MTases"/>
    <property type="match status" value="1"/>
</dbReference>
<dbReference type="SMART" id="SM00826">
    <property type="entry name" value="PKS_DH"/>
    <property type="match status" value="1"/>
</dbReference>
<dbReference type="Pfam" id="PF08242">
    <property type="entry name" value="Methyltransf_12"/>
    <property type="match status" value="1"/>
</dbReference>
<evidence type="ECO:0000256" key="3">
    <source>
        <dbReference type="ARBA" id="ARBA00023268"/>
    </source>
</evidence>
<evidence type="ECO:0000313" key="7">
    <source>
        <dbReference type="Proteomes" id="UP001143548"/>
    </source>
</evidence>
<dbReference type="Pfam" id="PF14765">
    <property type="entry name" value="PS-DH"/>
    <property type="match status" value="1"/>
</dbReference>
<dbReference type="Gene3D" id="3.40.50.150">
    <property type="entry name" value="Vaccinia Virus protein VP39"/>
    <property type="match status" value="1"/>
</dbReference>
<dbReference type="Gene3D" id="3.10.129.110">
    <property type="entry name" value="Polyketide synthase dehydratase"/>
    <property type="match status" value="1"/>
</dbReference>
<dbReference type="PANTHER" id="PTHR45681:SF6">
    <property type="entry name" value="POLYKETIDE SYNTHASE 37"/>
    <property type="match status" value="1"/>
</dbReference>
<evidence type="ECO:0000256" key="2">
    <source>
        <dbReference type="ARBA" id="ARBA00022857"/>
    </source>
</evidence>
<keyword evidence="3" id="KW-0511">Multifunctional enzyme</keyword>
<dbReference type="Proteomes" id="UP001143548">
    <property type="component" value="Unassembled WGS sequence"/>
</dbReference>
<dbReference type="PROSITE" id="PS52019">
    <property type="entry name" value="PKS_MFAS_DH"/>
    <property type="match status" value="1"/>
</dbReference>
<comment type="caution">
    <text evidence="4">Lacks conserved residue(s) required for the propagation of feature annotation.</text>
</comment>
<dbReference type="GO" id="GO:0016740">
    <property type="term" value="F:transferase activity"/>
    <property type="evidence" value="ECO:0007669"/>
    <property type="project" value="UniProtKB-KW"/>
</dbReference>
<protein>
    <recommendedName>
        <fullName evidence="5">PKS/mFAS DH domain-containing protein</fullName>
    </recommendedName>
</protein>
<evidence type="ECO:0000313" key="6">
    <source>
        <dbReference type="EMBL" id="GKZ27185.1"/>
    </source>
</evidence>
<dbReference type="InterPro" id="IPR050444">
    <property type="entry name" value="Polyketide_Synthase"/>
</dbReference>
<dbReference type="InterPro" id="IPR029063">
    <property type="entry name" value="SAM-dependent_MTases_sf"/>
</dbReference>
<reference evidence="6" key="1">
    <citation type="submission" date="2022-07" db="EMBL/GenBank/DDBJ databases">
        <title>Taxonomy of Aspergillus series Nigri: significant species reduction supported by multi-species coalescent approaches.</title>
        <authorList>
            <person name="Bian C."/>
            <person name="Kusuya Y."/>
            <person name="Sklenar F."/>
            <person name="D'hooge E."/>
            <person name="Yaguchi T."/>
            <person name="Takahashi H."/>
            <person name="Hubka V."/>
        </authorList>
    </citation>
    <scope>NUCLEOTIDE SEQUENCE</scope>
    <source>
        <strain evidence="6">CBS 733.88</strain>
    </source>
</reference>
<sequence>MVGEAIRQLTGVFQYTLRDVVFHTAIIIPETGPKEVMTVLERQRLTNTSESLWYRFNIMSYDGSTCKKHCTGLACAGSTSGSSDRATKALPRRVQADRFYKSLSKAGFVYGPSFRRLEEIFTDILKPVAQTTLTDDQPSDESEYSLHPITLDSIFQSLILAACKGDLGMLHGIRLPTLIQEICVGHGVGKTLDIHSHMNERESDTVKGYSHAYADGELVCSVRGFCTRPVDQSGENPMNSNVGYLRWAPDASFQPLGSLIKVTMVCDRNQILGETLFLLCALSARQDLENATPVQPHLTKYRDWIIGQLEKASRSENSLAKDSARLFALSPKDRDQMIKMILDEAQSSDMRPIFELISKIYRSLPRLLDGSLEPLSILMQDSSLGTVYNVGNATWDYQALFAALGHSKPQMRILEIGGGTASLSENILQYLQSEFGEPLYQVYTFTDISSGFLSRAKERLQQYPNVDYQLLDISKDPEQQGLGKESYDLIIASNVLHVTPDLHDTLTHVRKLLRPDGRLFLVEICA</sequence>
<dbReference type="InterPro" id="IPR020807">
    <property type="entry name" value="PKS_DH"/>
</dbReference>
<proteinExistence type="predicted"/>
<feature type="region of interest" description="N-terminal hotdog fold" evidence="4">
    <location>
        <begin position="1"/>
        <end position="81"/>
    </location>
</feature>
<evidence type="ECO:0000259" key="5">
    <source>
        <dbReference type="PROSITE" id="PS52019"/>
    </source>
</evidence>
<dbReference type="InterPro" id="IPR049551">
    <property type="entry name" value="PKS_DH_C"/>
</dbReference>
<dbReference type="PANTHER" id="PTHR45681">
    <property type="entry name" value="POLYKETIDE SYNTHASE 44-RELATED"/>
    <property type="match status" value="1"/>
</dbReference>
<dbReference type="EMBL" id="BROQ01000188">
    <property type="protein sequence ID" value="GKZ27185.1"/>
    <property type="molecule type" value="Genomic_DNA"/>
</dbReference>
<organism evidence="6 7">
    <name type="scientific">Aspergillus brasiliensis</name>
    <dbReference type="NCBI Taxonomy" id="319629"/>
    <lineage>
        <taxon>Eukaryota</taxon>
        <taxon>Fungi</taxon>
        <taxon>Dikarya</taxon>
        <taxon>Ascomycota</taxon>
        <taxon>Pezizomycotina</taxon>
        <taxon>Eurotiomycetes</taxon>
        <taxon>Eurotiomycetidae</taxon>
        <taxon>Eurotiales</taxon>
        <taxon>Aspergillaceae</taxon>
        <taxon>Aspergillus</taxon>
        <taxon>Aspergillus subgen. Circumdati</taxon>
    </lineage>
</organism>
<comment type="caution">
    <text evidence="6">The sequence shown here is derived from an EMBL/GenBank/DDBJ whole genome shotgun (WGS) entry which is preliminary data.</text>
</comment>
<keyword evidence="2" id="KW-0521">NADP</keyword>